<evidence type="ECO:0000313" key="5">
    <source>
        <dbReference type="Proteomes" id="UP000250222"/>
    </source>
</evidence>
<feature type="region of interest" description="Disordered" evidence="1">
    <location>
        <begin position="22"/>
        <end position="48"/>
    </location>
</feature>
<dbReference type="PANTHER" id="PTHR35333">
    <property type="entry name" value="BETA-LACTAMASE"/>
    <property type="match status" value="1"/>
</dbReference>
<dbReference type="RefSeq" id="WP_146237485.1">
    <property type="nucleotide sequence ID" value="NZ_QKLZ01000002.1"/>
</dbReference>
<dbReference type="SUPFAM" id="SSF56601">
    <property type="entry name" value="beta-lactamase/transpeptidase-like"/>
    <property type="match status" value="1"/>
</dbReference>
<feature type="domain" description="ORF 12 gene product N-terminal" evidence="3">
    <location>
        <begin position="54"/>
        <end position="145"/>
    </location>
</feature>
<reference evidence="4 5" key="1">
    <citation type="submission" date="2016-10" db="EMBL/GenBank/DDBJ databases">
        <authorList>
            <person name="Cai Z."/>
        </authorList>
    </citation>
    <scope>NUCLEOTIDE SEQUENCE [LARGE SCALE GENOMIC DNA]</scope>
    <source>
        <strain evidence="4 5">CGMCC 1.10826</strain>
    </source>
</reference>
<keyword evidence="5" id="KW-1185">Reference proteome</keyword>
<dbReference type="InterPro" id="IPR000871">
    <property type="entry name" value="Beta-lactam_class-A"/>
</dbReference>
<proteinExistence type="predicted"/>
<dbReference type="GO" id="GO:0008800">
    <property type="term" value="F:beta-lactamase activity"/>
    <property type="evidence" value="ECO:0007669"/>
    <property type="project" value="InterPro"/>
</dbReference>
<evidence type="ECO:0000256" key="1">
    <source>
        <dbReference type="SAM" id="MobiDB-lite"/>
    </source>
</evidence>
<evidence type="ECO:0000259" key="2">
    <source>
        <dbReference type="Pfam" id="PF13354"/>
    </source>
</evidence>
<organism evidence="4 5">
    <name type="scientific">Georgenia satyanarayanai</name>
    <dbReference type="NCBI Taxonomy" id="860221"/>
    <lineage>
        <taxon>Bacteria</taxon>
        <taxon>Bacillati</taxon>
        <taxon>Actinomycetota</taxon>
        <taxon>Actinomycetes</taxon>
        <taxon>Micrococcales</taxon>
        <taxon>Bogoriellaceae</taxon>
        <taxon>Georgenia</taxon>
    </lineage>
</organism>
<feature type="domain" description="Beta-lactamase class A catalytic" evidence="2">
    <location>
        <begin position="195"/>
        <end position="300"/>
    </location>
</feature>
<accession>A0A2Y9AA67</accession>
<dbReference type="GO" id="GO:0046677">
    <property type="term" value="P:response to antibiotic"/>
    <property type="evidence" value="ECO:0007669"/>
    <property type="project" value="InterPro"/>
</dbReference>
<gene>
    <name evidence="4" type="ORF">SAMN05216184_102336</name>
</gene>
<dbReference type="OrthoDB" id="108135at2"/>
<protein>
    <submittedName>
        <fullName evidence="4">Beta-lactamase enzyme family protein</fullName>
    </submittedName>
</protein>
<dbReference type="AlphaFoldDB" id="A0A2Y9AA67"/>
<dbReference type="Gene3D" id="1.10.8.620">
    <property type="entry name" value="ORF12 helical bundle domain-like"/>
    <property type="match status" value="1"/>
</dbReference>
<dbReference type="InterPro" id="IPR045155">
    <property type="entry name" value="Beta-lactam_cat"/>
</dbReference>
<dbReference type="PROSITE" id="PS51257">
    <property type="entry name" value="PROKAR_LIPOPROTEIN"/>
    <property type="match status" value="1"/>
</dbReference>
<dbReference type="InterPro" id="IPR040846">
    <property type="entry name" value="ORF_12_N"/>
</dbReference>
<sequence>MPRGRRQVGSVALALVLLTGACGGTQQEPEDPPSSSAPPAPPTEEVSISDGVTLPETRAGQAAAWVLEQLAADEGPSAEEAQERFADAFLTQVPAPQVAAVFAQLRAGGPYVVEGYNGTEDAARLPLVAADGRFLLHVVTEPDGRMGTLFFEATRAVPDVTSLRDLDDALAGLDAETSLLVADGASCEPLHERESDVARPIGSIVKLYVLDAVRQAVADGTLTWEDTLTLTDDLRSLPSGVLQEEPAGHQVSVREAAELMISVSDNTATDLLVDAVGREAVLTAVERLGHHDPALLTPIVTTRELFQLGFTDPDLREQWATADTAGREEILAGLPGGEVAFDPALAQDVVWTDDLDWFATAHDLCRAHAALQESGDETVLDILALSPGIEVPEGWEYVGFKGGSAPGEMAGSWYLGSADGEGYAVVVQIAATDVAAVPDAGWMAGVVGQTAEVLAEEE</sequence>
<dbReference type="Pfam" id="PF18042">
    <property type="entry name" value="ORF_12_N"/>
    <property type="match status" value="1"/>
</dbReference>
<dbReference type="Gene3D" id="3.40.710.10">
    <property type="entry name" value="DD-peptidase/beta-lactamase superfamily"/>
    <property type="match status" value="1"/>
</dbReference>
<name>A0A2Y9AA67_9MICO</name>
<dbReference type="EMBL" id="UETB01000002">
    <property type="protein sequence ID" value="SSA39409.1"/>
    <property type="molecule type" value="Genomic_DNA"/>
</dbReference>
<dbReference type="Pfam" id="PF13354">
    <property type="entry name" value="Beta-lactamase2"/>
    <property type="match status" value="1"/>
</dbReference>
<dbReference type="InterPro" id="IPR012338">
    <property type="entry name" value="Beta-lactam/transpept-like"/>
</dbReference>
<dbReference type="Proteomes" id="UP000250222">
    <property type="component" value="Unassembled WGS sequence"/>
</dbReference>
<dbReference type="PANTHER" id="PTHR35333:SF5">
    <property type="entry name" value="CONSERVED LIPOPROTEIN LPQF-RELATED"/>
    <property type="match status" value="1"/>
</dbReference>
<dbReference type="GO" id="GO:0030655">
    <property type="term" value="P:beta-lactam antibiotic catabolic process"/>
    <property type="evidence" value="ECO:0007669"/>
    <property type="project" value="InterPro"/>
</dbReference>
<evidence type="ECO:0000259" key="3">
    <source>
        <dbReference type="Pfam" id="PF18042"/>
    </source>
</evidence>
<evidence type="ECO:0000313" key="4">
    <source>
        <dbReference type="EMBL" id="SSA39409.1"/>
    </source>
</evidence>
<dbReference type="Gene3D" id="3.10.450.280">
    <property type="match status" value="1"/>
</dbReference>